<accession>A0A382ASB2</accession>
<evidence type="ECO:0000313" key="3">
    <source>
        <dbReference type="EMBL" id="SVB04430.1"/>
    </source>
</evidence>
<gene>
    <name evidence="3" type="ORF">METZ01_LOCUS157284</name>
</gene>
<feature type="compositionally biased region" description="Low complexity" evidence="1">
    <location>
        <begin position="63"/>
        <end position="83"/>
    </location>
</feature>
<dbReference type="EMBL" id="UINC01026636">
    <property type="protein sequence ID" value="SVB04430.1"/>
    <property type="molecule type" value="Genomic_DNA"/>
</dbReference>
<keyword evidence="2" id="KW-0472">Membrane</keyword>
<dbReference type="AlphaFoldDB" id="A0A382ASB2"/>
<feature type="region of interest" description="Disordered" evidence="1">
    <location>
        <begin position="63"/>
        <end position="89"/>
    </location>
</feature>
<keyword evidence="2" id="KW-0812">Transmembrane</keyword>
<name>A0A382ASB2_9ZZZZ</name>
<evidence type="ECO:0000256" key="2">
    <source>
        <dbReference type="SAM" id="Phobius"/>
    </source>
</evidence>
<reference evidence="3" key="1">
    <citation type="submission" date="2018-05" db="EMBL/GenBank/DDBJ databases">
        <authorList>
            <person name="Lanie J.A."/>
            <person name="Ng W.-L."/>
            <person name="Kazmierczak K.M."/>
            <person name="Andrzejewski T.M."/>
            <person name="Davidsen T.M."/>
            <person name="Wayne K.J."/>
            <person name="Tettelin H."/>
            <person name="Glass J.I."/>
            <person name="Rusch D."/>
            <person name="Podicherti R."/>
            <person name="Tsui H.-C.T."/>
            <person name="Winkler M.E."/>
        </authorList>
    </citation>
    <scope>NUCLEOTIDE SEQUENCE</scope>
</reference>
<organism evidence="3">
    <name type="scientific">marine metagenome</name>
    <dbReference type="NCBI Taxonomy" id="408172"/>
    <lineage>
        <taxon>unclassified sequences</taxon>
        <taxon>metagenomes</taxon>
        <taxon>ecological metagenomes</taxon>
    </lineage>
</organism>
<proteinExistence type="predicted"/>
<feature type="transmembrane region" description="Helical" evidence="2">
    <location>
        <begin position="26"/>
        <end position="50"/>
    </location>
</feature>
<keyword evidence="2" id="KW-1133">Transmembrane helix</keyword>
<sequence>MSVPPIIVDQLTIESLALDDIKFTLASHPICCLIISLTIFLLITMSAHFTMLTYNSCKKKENQGNQTNLQQNQRNQRYQRNLNENFSRL</sequence>
<evidence type="ECO:0008006" key="4">
    <source>
        <dbReference type="Google" id="ProtNLM"/>
    </source>
</evidence>
<protein>
    <recommendedName>
        <fullName evidence="4">Transmembrane protein</fullName>
    </recommendedName>
</protein>
<evidence type="ECO:0000256" key="1">
    <source>
        <dbReference type="SAM" id="MobiDB-lite"/>
    </source>
</evidence>